<dbReference type="Proteomes" id="UP000013966">
    <property type="component" value="Chromosome 1"/>
</dbReference>
<keyword evidence="2" id="KW-1185">Reference proteome</keyword>
<dbReference type="HOGENOM" id="CLU_3341222_0_0_4"/>
<gene>
    <name evidence="1" type="ORF">BRPE64_ACDS24590</name>
</gene>
<dbReference type="AlphaFoldDB" id="R4WIL4"/>
<accession>R4WIL4</accession>
<dbReference type="EMBL" id="AP013058">
    <property type="protein sequence ID" value="BAN24213.1"/>
    <property type="molecule type" value="Genomic_DNA"/>
</dbReference>
<reference evidence="1 2" key="1">
    <citation type="journal article" date="2013" name="Genome Announc.">
        <title>Complete Genome Sequence of Burkholderia sp. Strain RPE64, Bacterial Symbiont of the Bean Bug Riptortus pedestris.</title>
        <authorList>
            <person name="Shibata T.F."/>
            <person name="Maeda T."/>
            <person name="Nikoh N."/>
            <person name="Yamaguchi K."/>
            <person name="Oshima K."/>
            <person name="Hattori M."/>
            <person name="Nishiyama T."/>
            <person name="Hasebe M."/>
            <person name="Fukatsu T."/>
            <person name="Kikuchi Y."/>
            <person name="Shigenobu S."/>
        </authorList>
    </citation>
    <scope>NUCLEOTIDE SEQUENCE [LARGE SCALE GENOMIC DNA]</scope>
</reference>
<name>R4WIL4_9BURK</name>
<dbReference type="KEGG" id="buo:BRPE64_ACDS24590"/>
<sequence length="37" mass="4183">MSPVRALGVMWMPPKTKWRLRVTQSPLSCLMSVRAPA</sequence>
<dbReference type="PATRIC" id="fig|758793.3.peg.2463"/>
<organism evidence="1 2">
    <name type="scientific">Caballeronia insecticola</name>
    <dbReference type="NCBI Taxonomy" id="758793"/>
    <lineage>
        <taxon>Bacteria</taxon>
        <taxon>Pseudomonadati</taxon>
        <taxon>Pseudomonadota</taxon>
        <taxon>Betaproteobacteria</taxon>
        <taxon>Burkholderiales</taxon>
        <taxon>Burkholderiaceae</taxon>
        <taxon>Caballeronia</taxon>
    </lineage>
</organism>
<evidence type="ECO:0000313" key="2">
    <source>
        <dbReference type="Proteomes" id="UP000013966"/>
    </source>
</evidence>
<evidence type="ECO:0000313" key="1">
    <source>
        <dbReference type="EMBL" id="BAN24213.1"/>
    </source>
</evidence>
<protein>
    <submittedName>
        <fullName evidence="1">Uncharacterized protein</fullName>
    </submittedName>
</protein>
<reference evidence="1 2" key="2">
    <citation type="journal article" date="2018" name="Int. J. Syst. Evol. Microbiol.">
        <title>Burkholderia insecticola sp. nov., a gut symbiotic bacterium of the bean bug Riptortus pedestris.</title>
        <authorList>
            <person name="Takeshita K."/>
            <person name="Tamaki H."/>
            <person name="Ohbayashi T."/>
            <person name="Meng X.-Y."/>
            <person name="Sone T."/>
            <person name="Mitani Y."/>
            <person name="Peeters C."/>
            <person name="Kikuchi Y."/>
            <person name="Vandamme P."/>
        </authorList>
    </citation>
    <scope>NUCLEOTIDE SEQUENCE [LARGE SCALE GENOMIC DNA]</scope>
    <source>
        <strain evidence="1">RPE64</strain>
    </source>
</reference>
<proteinExistence type="predicted"/>